<gene>
    <name evidence="1" type="ORF">MCOR_42621</name>
</gene>
<evidence type="ECO:0000313" key="2">
    <source>
        <dbReference type="Proteomes" id="UP000507470"/>
    </source>
</evidence>
<proteinExistence type="predicted"/>
<dbReference type="Proteomes" id="UP000507470">
    <property type="component" value="Unassembled WGS sequence"/>
</dbReference>
<evidence type="ECO:0000313" key="1">
    <source>
        <dbReference type="EMBL" id="CAC5409316.1"/>
    </source>
</evidence>
<sequence>MGFQIQSDKHGISCTFRQTWDFMYNQTNMRFQVQSDKHGISCTFRQIWDFMYNQTNMGFHVQSDKHGIVCTIRQTWDCMYNQTNMGFQVQSDIHGLSGTIRQTWDYRYKQTNMGFQVQSDRHGSNKSDKHGDVDKHFLFTNSKTNKSHEHGISGQPINQTFVLESDSVEHCVEVRQTWDSSEIRQSTSNIFHKTE</sequence>
<accession>A0A6J8DMF8</accession>
<dbReference type="AlphaFoldDB" id="A0A6J8DMF8"/>
<protein>
    <submittedName>
        <fullName evidence="1">Uncharacterized protein</fullName>
    </submittedName>
</protein>
<reference evidence="1 2" key="1">
    <citation type="submission" date="2020-06" db="EMBL/GenBank/DDBJ databases">
        <authorList>
            <person name="Li R."/>
            <person name="Bekaert M."/>
        </authorList>
    </citation>
    <scope>NUCLEOTIDE SEQUENCE [LARGE SCALE GENOMIC DNA]</scope>
    <source>
        <strain evidence="2">wild</strain>
    </source>
</reference>
<organism evidence="1 2">
    <name type="scientific">Mytilus coruscus</name>
    <name type="common">Sea mussel</name>
    <dbReference type="NCBI Taxonomy" id="42192"/>
    <lineage>
        <taxon>Eukaryota</taxon>
        <taxon>Metazoa</taxon>
        <taxon>Spiralia</taxon>
        <taxon>Lophotrochozoa</taxon>
        <taxon>Mollusca</taxon>
        <taxon>Bivalvia</taxon>
        <taxon>Autobranchia</taxon>
        <taxon>Pteriomorphia</taxon>
        <taxon>Mytilida</taxon>
        <taxon>Mytiloidea</taxon>
        <taxon>Mytilidae</taxon>
        <taxon>Mytilinae</taxon>
        <taxon>Mytilus</taxon>
    </lineage>
</organism>
<dbReference type="EMBL" id="CACVKT020007641">
    <property type="protein sequence ID" value="CAC5409316.1"/>
    <property type="molecule type" value="Genomic_DNA"/>
</dbReference>
<name>A0A6J8DMF8_MYTCO</name>
<keyword evidence="2" id="KW-1185">Reference proteome</keyword>